<keyword evidence="3" id="KW-0489">Methyltransferase</keyword>
<dbReference type="AlphaFoldDB" id="A0ABD3MP89"/>
<evidence type="ECO:0000256" key="9">
    <source>
        <dbReference type="SAM" id="MobiDB-lite"/>
    </source>
</evidence>
<dbReference type="EC" id="2.1.1.282" evidence="2"/>
<feature type="compositionally biased region" description="Low complexity" evidence="9">
    <location>
        <begin position="103"/>
        <end position="117"/>
    </location>
</feature>
<comment type="caution">
    <text evidence="11">The sequence shown here is derived from an EMBL/GenBank/DDBJ whole genome shotgun (WGS) entry which is preliminary data.</text>
</comment>
<feature type="compositionally biased region" description="Polar residues" evidence="9">
    <location>
        <begin position="883"/>
        <end position="897"/>
    </location>
</feature>
<sequence>MLPSFTSIRERNLRTLYGDGGGVDDRSPKGSVDVKIRPLVDLINRHPDYVTLSSCSGRVALFDPTAGYHIIESGADTAENGADIDHVDDHDDKIDERRSDAINGSTSDRNRTTNSSGKGHGGKWIFVTHDILPDLGTQIIHSLKKIGRERLQPGSNASLAAPSTSSMLPITFKHEPPLLHVAASNLESGMRLLRIIKSAPQCAMRESGLVVTDKRVTVEIRTTSTMLTLPIIVRRLCDDVSTSLRNEDREAVKEDVILAPDEEYLMSLSEISNERMIHNEALIDGLFSVMERELFGRKDDVAEVNNETNGSRDNKLRSNGDVEPDDEEVEFHNNEGAADNCDKYQVTLQSSLPPLNLWKTAVVVLPSNSSCGNINNKDEMDLDVLAFGGQGAGPNISTPDNLDDDIHNASTHAFTTCKRWDTVFRLRRQGGIWSKEWDILPTVSRKDNSVLNLEEETTSPIHTAAGIFCLTSSKEGMGRREGHTACVIPRYALYIRRNLDPPPDAVILFGGRTSGGGQGLVPTNDLFVYVTDPSCTSPIPEMDNAQDNVKEKRRRDDSKGGLFGVPLDVRGHPPEPRYGHTMSLLPNKRCVSSYTSTPFAVVAGGTGISSAVGGSTGESSVVCLNSIYTLSCIVEMEYYCDNPKLESHLMWNRIADMPSPRSFHTSVVDGNDMFVFGGYAEADDPFVLSSPLPSWCTIPLDSRKDSTTANDSEHNKTFASIADELPSRIGSSAAALALESNTVILLVGGATFGPQWQSRQHHEDGSSRPKEFVRSPLNIASETEDVIDMGSCVHHCLVALPHLREKSNGAIITDDHASAIVVGGGVPCFSFGQAYARSCVINVTKVKSNLTTTTTTKPSSPSNRITPSALSSSSSSAAAISSTNQTPTTSYKTSNNIAKHPTDAKVQEQQQQQKPANVIYVKSCHAKIVKNELEQIGLLDKRYKMISVSKDEIAIPILSNSQSSSVDDNNCTKINHDKDDKDDSMSSYPQWVIRYGTELVPYSSSYLGKMKNKEWYNTT</sequence>
<comment type="similarity">
    <text evidence="1">Belongs to the TYW3 family.</text>
</comment>
<dbReference type="InterPro" id="IPR003827">
    <property type="entry name" value="tRNA_yW-synthesising"/>
</dbReference>
<reference evidence="11 12" key="1">
    <citation type="submission" date="2024-10" db="EMBL/GenBank/DDBJ databases">
        <title>Updated reference genomes for cyclostephanoid diatoms.</title>
        <authorList>
            <person name="Roberts W.R."/>
            <person name="Alverson A.J."/>
        </authorList>
    </citation>
    <scope>NUCLEOTIDE SEQUENCE [LARGE SCALE GENOMIC DNA]</scope>
    <source>
        <strain evidence="11 12">AJA232-27</strain>
    </source>
</reference>
<evidence type="ECO:0000256" key="8">
    <source>
        <dbReference type="ARBA" id="ARBA00049202"/>
    </source>
</evidence>
<evidence type="ECO:0000256" key="7">
    <source>
        <dbReference type="ARBA" id="ARBA00030554"/>
    </source>
</evidence>
<organism evidence="11 12">
    <name type="scientific">Discostella pseudostelligera</name>
    <dbReference type="NCBI Taxonomy" id="259834"/>
    <lineage>
        <taxon>Eukaryota</taxon>
        <taxon>Sar</taxon>
        <taxon>Stramenopiles</taxon>
        <taxon>Ochrophyta</taxon>
        <taxon>Bacillariophyta</taxon>
        <taxon>Coscinodiscophyceae</taxon>
        <taxon>Thalassiosirophycidae</taxon>
        <taxon>Stephanodiscales</taxon>
        <taxon>Stephanodiscaceae</taxon>
        <taxon>Discostella</taxon>
    </lineage>
</organism>
<evidence type="ECO:0000313" key="11">
    <source>
        <dbReference type="EMBL" id="KAL3762330.1"/>
    </source>
</evidence>
<name>A0ABD3MP89_9STRA</name>
<dbReference type="PANTHER" id="PTHR48418:SF1">
    <property type="entry name" value="TRNA WYBUTOSINE-SYNTHESIZING PROTEIN 3"/>
    <property type="match status" value="1"/>
</dbReference>
<evidence type="ECO:0000256" key="5">
    <source>
        <dbReference type="ARBA" id="ARBA00022691"/>
    </source>
</evidence>
<feature type="domain" description="tRNA wybutosine-synthesizing protein" evidence="10">
    <location>
        <begin position="24"/>
        <end position="290"/>
    </location>
</feature>
<evidence type="ECO:0000256" key="6">
    <source>
        <dbReference type="ARBA" id="ARBA00022694"/>
    </source>
</evidence>
<keyword evidence="5" id="KW-0949">S-adenosyl-L-methionine</keyword>
<evidence type="ECO:0000256" key="4">
    <source>
        <dbReference type="ARBA" id="ARBA00022679"/>
    </source>
</evidence>
<feature type="region of interest" description="Disordered" evidence="9">
    <location>
        <begin position="97"/>
        <end position="119"/>
    </location>
</feature>
<dbReference type="PANTHER" id="PTHR48418">
    <property type="entry name" value="TRNA WYBUTOSINE-SYNTHESIZING PROTEIN 3"/>
    <property type="match status" value="1"/>
</dbReference>
<evidence type="ECO:0000256" key="3">
    <source>
        <dbReference type="ARBA" id="ARBA00022603"/>
    </source>
</evidence>
<keyword evidence="6" id="KW-0819">tRNA processing</keyword>
<feature type="region of interest" description="Disordered" evidence="9">
    <location>
        <begin position="539"/>
        <end position="567"/>
    </location>
</feature>
<proteinExistence type="inferred from homology"/>
<evidence type="ECO:0000256" key="2">
    <source>
        <dbReference type="ARBA" id="ARBA00012750"/>
    </source>
</evidence>
<dbReference type="InterPro" id="IPR036602">
    <property type="entry name" value="tRNA_yW-synthesising-like_sf"/>
</dbReference>
<dbReference type="SUPFAM" id="SSF117281">
    <property type="entry name" value="Kelch motif"/>
    <property type="match status" value="1"/>
</dbReference>
<feature type="compositionally biased region" description="Basic and acidic residues" evidence="9">
    <location>
        <begin position="310"/>
        <end position="320"/>
    </location>
</feature>
<feature type="region of interest" description="Disordered" evidence="9">
    <location>
        <begin position="304"/>
        <end position="336"/>
    </location>
</feature>
<gene>
    <name evidence="11" type="ORF">ACHAWU_003835</name>
</gene>
<keyword evidence="4" id="KW-0808">Transferase</keyword>
<evidence type="ECO:0000259" key="10">
    <source>
        <dbReference type="Pfam" id="PF02676"/>
    </source>
</evidence>
<dbReference type="GO" id="GO:0008168">
    <property type="term" value="F:methyltransferase activity"/>
    <property type="evidence" value="ECO:0007669"/>
    <property type="project" value="UniProtKB-KW"/>
</dbReference>
<accession>A0ABD3MP89</accession>
<dbReference type="Proteomes" id="UP001530293">
    <property type="component" value="Unassembled WGS sequence"/>
</dbReference>
<dbReference type="Gene3D" id="3.30.1960.10">
    <property type="entry name" value="tRNA wybutosine-synthesizing-like"/>
    <property type="match status" value="1"/>
</dbReference>
<dbReference type="InterPro" id="IPR015915">
    <property type="entry name" value="Kelch-typ_b-propeller"/>
</dbReference>
<feature type="compositionally biased region" description="Low complexity" evidence="9">
    <location>
        <begin position="851"/>
        <end position="882"/>
    </location>
</feature>
<dbReference type="GO" id="GO:0008033">
    <property type="term" value="P:tRNA processing"/>
    <property type="evidence" value="ECO:0007669"/>
    <property type="project" value="UniProtKB-KW"/>
</dbReference>
<feature type="compositionally biased region" description="Basic and acidic residues" evidence="9">
    <location>
        <begin position="548"/>
        <end position="559"/>
    </location>
</feature>
<dbReference type="Gene3D" id="2.120.10.80">
    <property type="entry name" value="Kelch-type beta propeller"/>
    <property type="match status" value="1"/>
</dbReference>
<dbReference type="Pfam" id="PF02676">
    <property type="entry name" value="TYW3"/>
    <property type="match status" value="1"/>
</dbReference>
<dbReference type="SUPFAM" id="SSF111278">
    <property type="entry name" value="SSo0622-like"/>
    <property type="match status" value="1"/>
</dbReference>
<evidence type="ECO:0000256" key="1">
    <source>
        <dbReference type="ARBA" id="ARBA00008569"/>
    </source>
</evidence>
<comment type="catalytic activity">
    <reaction evidence="8">
        <text>4-demethyl-7-[(3S)-3-amino-3-carboxypropyl]wyosine(37) in tRNA(Phe) + S-adenosyl-L-methionine = 7-[(3S)-3-amino-3-carboxypropyl]wyosine(37) in tRNA(Phe) + S-adenosyl-L-homocysteine + H(+)</text>
        <dbReference type="Rhea" id="RHEA:36635"/>
        <dbReference type="Rhea" id="RHEA-COMP:10378"/>
        <dbReference type="Rhea" id="RHEA-COMP:10379"/>
        <dbReference type="ChEBI" id="CHEBI:15378"/>
        <dbReference type="ChEBI" id="CHEBI:57856"/>
        <dbReference type="ChEBI" id="CHEBI:59789"/>
        <dbReference type="ChEBI" id="CHEBI:73543"/>
        <dbReference type="ChEBI" id="CHEBI:73550"/>
        <dbReference type="EC" id="2.1.1.282"/>
    </reaction>
</comment>
<dbReference type="GO" id="GO:0032259">
    <property type="term" value="P:methylation"/>
    <property type="evidence" value="ECO:0007669"/>
    <property type="project" value="UniProtKB-KW"/>
</dbReference>
<protein>
    <recommendedName>
        <fullName evidence="2">tRNA(Phe) 7-[(3-amino-3-carboxypropyl)-4-demethylwyosine(37)-N(4)]-methyltransferase</fullName>
        <ecNumber evidence="2">2.1.1.282</ecNumber>
    </recommendedName>
    <alternativeName>
        <fullName evidence="7">tRNA(Phe) 7-((3-amino-3-carboxypropyl)-4-demethylwyosine(37)-N(4))-methyltransferase</fullName>
    </alternativeName>
</protein>
<keyword evidence="12" id="KW-1185">Reference proteome</keyword>
<feature type="region of interest" description="Disordered" evidence="9">
    <location>
        <begin position="851"/>
        <end position="912"/>
    </location>
</feature>
<dbReference type="EMBL" id="JALLBG020000136">
    <property type="protein sequence ID" value="KAL3762330.1"/>
    <property type="molecule type" value="Genomic_DNA"/>
</dbReference>
<evidence type="ECO:0000313" key="12">
    <source>
        <dbReference type="Proteomes" id="UP001530293"/>
    </source>
</evidence>